<dbReference type="Gene3D" id="1.25.40.10">
    <property type="entry name" value="Tetratricopeptide repeat domain"/>
    <property type="match status" value="2"/>
</dbReference>
<dbReference type="GO" id="GO:0046813">
    <property type="term" value="P:receptor-mediated virion attachment to host cell"/>
    <property type="evidence" value="ECO:0007669"/>
    <property type="project" value="TreeGrafter"/>
</dbReference>
<dbReference type="PANTHER" id="PTHR44858:SF1">
    <property type="entry name" value="UDP-N-ACETYLGLUCOSAMINE--PEPTIDE N-ACETYLGLUCOSAMINYLTRANSFERASE SPINDLY-RELATED"/>
    <property type="match status" value="1"/>
</dbReference>
<proteinExistence type="predicted"/>
<dbReference type="Proteomes" id="UP000177310">
    <property type="component" value="Unassembled WGS sequence"/>
</dbReference>
<dbReference type="SMART" id="SM00028">
    <property type="entry name" value="TPR"/>
    <property type="match status" value="2"/>
</dbReference>
<keyword evidence="4" id="KW-1133">Transmembrane helix</keyword>
<keyword evidence="4" id="KW-0472">Membrane</keyword>
<reference evidence="5 6" key="1">
    <citation type="journal article" date="2016" name="Nat. Commun.">
        <title>Thousands of microbial genomes shed light on interconnected biogeochemical processes in an aquifer system.</title>
        <authorList>
            <person name="Anantharaman K."/>
            <person name="Brown C.T."/>
            <person name="Hug L.A."/>
            <person name="Sharon I."/>
            <person name="Castelle C.J."/>
            <person name="Probst A.J."/>
            <person name="Thomas B.C."/>
            <person name="Singh A."/>
            <person name="Wilkins M.J."/>
            <person name="Karaoz U."/>
            <person name="Brodie E.L."/>
            <person name="Williams K.H."/>
            <person name="Hubbard S.S."/>
            <person name="Banfield J.F."/>
        </authorList>
    </citation>
    <scope>NUCLEOTIDE SEQUENCE [LARGE SCALE GENOMIC DNA]</scope>
</reference>
<dbReference type="InterPro" id="IPR050498">
    <property type="entry name" value="Ycf3"/>
</dbReference>
<feature type="repeat" description="TPR" evidence="3">
    <location>
        <begin position="184"/>
        <end position="217"/>
    </location>
</feature>
<organism evidence="5 6">
    <name type="scientific">Candidatus Buchananbacteria bacterium RIFCSPHIGHO2_02_FULL_56_16</name>
    <dbReference type="NCBI Taxonomy" id="1797542"/>
    <lineage>
        <taxon>Bacteria</taxon>
        <taxon>Candidatus Buchananiibacteriota</taxon>
    </lineage>
</organism>
<gene>
    <name evidence="5" type="ORF">A3J59_02515</name>
</gene>
<dbReference type="InterPro" id="IPR011990">
    <property type="entry name" value="TPR-like_helical_dom_sf"/>
</dbReference>
<sequence>MNHLKTVNIVIIAAVLALAGFTVYSLLPKSTDEPADPQATLLEFKILKTDLEQWEIDQYVKEFAEVKAALENDPENSQALLQLGQLKQYAGDYAGAEAAWIRAGEVRPRNSTSFGNLAGLYVNFMHAYAKAEAAYRVAIANSQGEEKNAYFYRNFYSLYQDHLKDDQKAEATLLQGIADNPKSSDLHILLGIFYRERGQPDQAILHYEQGIALSPVENRAAEQELAELKRQR</sequence>
<feature type="transmembrane region" description="Helical" evidence="4">
    <location>
        <begin position="7"/>
        <end position="27"/>
    </location>
</feature>
<name>A0A1G1YIL8_9BACT</name>
<comment type="caution">
    <text evidence="5">The sequence shown here is derived from an EMBL/GenBank/DDBJ whole genome shotgun (WGS) entry which is preliminary data.</text>
</comment>
<dbReference type="Pfam" id="PF13431">
    <property type="entry name" value="TPR_17"/>
    <property type="match status" value="1"/>
</dbReference>
<evidence type="ECO:0000313" key="5">
    <source>
        <dbReference type="EMBL" id="OGY51317.1"/>
    </source>
</evidence>
<keyword evidence="2 3" id="KW-0802">TPR repeat</keyword>
<dbReference type="PROSITE" id="PS50005">
    <property type="entry name" value="TPR"/>
    <property type="match status" value="1"/>
</dbReference>
<dbReference type="EMBL" id="MHIL01000020">
    <property type="protein sequence ID" value="OGY51317.1"/>
    <property type="molecule type" value="Genomic_DNA"/>
</dbReference>
<keyword evidence="1" id="KW-0677">Repeat</keyword>
<evidence type="ECO:0000256" key="3">
    <source>
        <dbReference type="PROSITE-ProRule" id="PRU00339"/>
    </source>
</evidence>
<evidence type="ECO:0000256" key="1">
    <source>
        <dbReference type="ARBA" id="ARBA00022737"/>
    </source>
</evidence>
<dbReference type="PANTHER" id="PTHR44858">
    <property type="entry name" value="TETRATRICOPEPTIDE REPEAT PROTEIN 6"/>
    <property type="match status" value="1"/>
</dbReference>
<evidence type="ECO:0000256" key="2">
    <source>
        <dbReference type="ARBA" id="ARBA00022803"/>
    </source>
</evidence>
<evidence type="ECO:0000313" key="6">
    <source>
        <dbReference type="Proteomes" id="UP000177310"/>
    </source>
</evidence>
<protein>
    <submittedName>
        <fullName evidence="5">Uncharacterized protein</fullName>
    </submittedName>
</protein>
<dbReference type="AlphaFoldDB" id="A0A1G1YIL8"/>
<dbReference type="InterPro" id="IPR019734">
    <property type="entry name" value="TPR_rpt"/>
</dbReference>
<accession>A0A1G1YIL8</accession>
<dbReference type="STRING" id="1797542.A3J59_02515"/>
<dbReference type="SUPFAM" id="SSF48452">
    <property type="entry name" value="TPR-like"/>
    <property type="match status" value="1"/>
</dbReference>
<dbReference type="GO" id="GO:0009279">
    <property type="term" value="C:cell outer membrane"/>
    <property type="evidence" value="ECO:0007669"/>
    <property type="project" value="TreeGrafter"/>
</dbReference>
<keyword evidence="4" id="KW-0812">Transmembrane</keyword>
<evidence type="ECO:0000256" key="4">
    <source>
        <dbReference type="SAM" id="Phobius"/>
    </source>
</evidence>